<name>A0A382D4I4_9ZZZZ</name>
<dbReference type="InterPro" id="IPR010539">
    <property type="entry name" value="BaxI_1-like"/>
</dbReference>
<feature type="transmembrane region" description="Helical" evidence="1">
    <location>
        <begin position="188"/>
        <end position="210"/>
    </location>
</feature>
<protein>
    <recommendedName>
        <fullName evidence="3">Bax inhibitor-1/YccA family protein</fullName>
    </recommendedName>
</protein>
<keyword evidence="1" id="KW-0472">Membrane</keyword>
<accession>A0A382D4I4</accession>
<feature type="transmembrane region" description="Helical" evidence="1">
    <location>
        <begin position="222"/>
        <end position="240"/>
    </location>
</feature>
<feature type="transmembrane region" description="Helical" evidence="1">
    <location>
        <begin position="120"/>
        <end position="141"/>
    </location>
</feature>
<feature type="transmembrane region" description="Helical" evidence="1">
    <location>
        <begin position="67"/>
        <end position="87"/>
    </location>
</feature>
<gene>
    <name evidence="2" type="ORF">METZ01_LOCUS185327</name>
</gene>
<dbReference type="EMBL" id="UINC01037255">
    <property type="protein sequence ID" value="SVB32473.1"/>
    <property type="molecule type" value="Genomic_DNA"/>
</dbReference>
<keyword evidence="1" id="KW-1133">Transmembrane helix</keyword>
<evidence type="ECO:0000256" key="1">
    <source>
        <dbReference type="SAM" id="Phobius"/>
    </source>
</evidence>
<keyword evidence="1" id="KW-0812">Transmembrane</keyword>
<feature type="transmembrane region" description="Helical" evidence="1">
    <location>
        <begin position="94"/>
        <end position="114"/>
    </location>
</feature>
<evidence type="ECO:0008006" key="3">
    <source>
        <dbReference type="Google" id="ProtNLM"/>
    </source>
</evidence>
<dbReference type="AlphaFoldDB" id="A0A382D4I4"/>
<organism evidence="2">
    <name type="scientific">marine metagenome</name>
    <dbReference type="NCBI Taxonomy" id="408172"/>
    <lineage>
        <taxon>unclassified sequences</taxon>
        <taxon>metagenomes</taxon>
        <taxon>ecological metagenomes</taxon>
    </lineage>
</organism>
<dbReference type="Pfam" id="PF12811">
    <property type="entry name" value="BaxI_1"/>
    <property type="match status" value="1"/>
</dbReference>
<proteinExistence type="predicted"/>
<dbReference type="PANTHER" id="PTHR41282">
    <property type="entry name" value="CONSERVED TRANSMEMBRANE PROTEIN-RELATED"/>
    <property type="match status" value="1"/>
</dbReference>
<feature type="transmembrane region" description="Helical" evidence="1">
    <location>
        <begin position="153"/>
        <end position="182"/>
    </location>
</feature>
<dbReference type="PANTHER" id="PTHR41282:SF1">
    <property type="entry name" value="CONSERVED TRANSMEMBRANE PROTEIN-RELATED"/>
    <property type="match status" value="1"/>
</dbReference>
<reference evidence="2" key="1">
    <citation type="submission" date="2018-05" db="EMBL/GenBank/DDBJ databases">
        <authorList>
            <person name="Lanie J.A."/>
            <person name="Ng W.-L."/>
            <person name="Kazmierczak K.M."/>
            <person name="Andrzejewski T.M."/>
            <person name="Davidsen T.M."/>
            <person name="Wayne K.J."/>
            <person name="Tettelin H."/>
            <person name="Glass J.I."/>
            <person name="Rusch D."/>
            <person name="Podicherti R."/>
            <person name="Tsui H.-C.T."/>
            <person name="Winkler M.E."/>
        </authorList>
    </citation>
    <scope>NUCLEOTIDE SEQUENCE</scope>
</reference>
<dbReference type="PIRSF" id="PIRSF009160">
    <property type="entry name" value="UCP009160"/>
    <property type="match status" value="1"/>
</dbReference>
<evidence type="ECO:0000313" key="2">
    <source>
        <dbReference type="EMBL" id="SVB32473.1"/>
    </source>
</evidence>
<sequence>MRSGNPALNDKTFTRHIDLTGEDRMTLMGTVHKTGALLLLLVVTASITWGMVMDIGANGRLAVSSSVTAYAIGGAIGGLIFAVITIFKPRWAPVTAPIYAALEGLFLGAISAVFERMYPGIVPQAAALTFGTLFALLAAYRSGLIKATENFKLGVIAATGGICLVYLATILLGFFGIGIPFIHGSGPIGIAFSVFVVIIAALNLVLDFDFIENGAEAGAPKYMEWVGAFGLMVTLVWLYIEILHLLAKLRGNR</sequence>
<feature type="transmembrane region" description="Helical" evidence="1">
    <location>
        <begin position="34"/>
        <end position="52"/>
    </location>
</feature>